<keyword evidence="2" id="KW-1277">Toxin-antitoxin system</keyword>
<organism evidence="3 4">
    <name type="scientific">Ottowia testudinis</name>
    <dbReference type="NCBI Taxonomy" id="2816950"/>
    <lineage>
        <taxon>Bacteria</taxon>
        <taxon>Pseudomonadati</taxon>
        <taxon>Pseudomonadota</taxon>
        <taxon>Betaproteobacteria</taxon>
        <taxon>Burkholderiales</taxon>
        <taxon>Comamonadaceae</taxon>
        <taxon>Ottowia</taxon>
    </lineage>
</organism>
<dbReference type="PANTHER" id="PTHR33755:SF7">
    <property type="entry name" value="TOXIN MODULE OF TOXIN-ANTITOXIN SYSTEM RELE_STBE FAMILY"/>
    <property type="match status" value="1"/>
</dbReference>
<sequence length="103" mass="11410">MRSYCVSVSPEAQDDLERLFEFALHASDEAFARRAIDTIETAFQLLQTLPHSCRKAAGGALGSALRELVIPLGGTGYVALFRILPPDQVQVLAVRHQRESDYH</sequence>
<dbReference type="InterPro" id="IPR051803">
    <property type="entry name" value="TA_system_RelE-like_toxin"/>
</dbReference>
<evidence type="ECO:0000256" key="2">
    <source>
        <dbReference type="ARBA" id="ARBA00022649"/>
    </source>
</evidence>
<dbReference type="PANTHER" id="PTHR33755">
    <property type="entry name" value="TOXIN PARE1-RELATED"/>
    <property type="match status" value="1"/>
</dbReference>
<dbReference type="InterPro" id="IPR035093">
    <property type="entry name" value="RelE/ParE_toxin_dom_sf"/>
</dbReference>
<accession>A0A975H2V5</accession>
<dbReference type="EMBL" id="CP071796">
    <property type="protein sequence ID" value="QTD44596.1"/>
    <property type="molecule type" value="Genomic_DNA"/>
</dbReference>
<protein>
    <submittedName>
        <fullName evidence="3">Type II toxin-antitoxin system RelE/ParE family toxin</fullName>
    </submittedName>
</protein>
<evidence type="ECO:0000313" key="4">
    <source>
        <dbReference type="Proteomes" id="UP000663903"/>
    </source>
</evidence>
<dbReference type="InterPro" id="IPR007712">
    <property type="entry name" value="RelE/ParE_toxin"/>
</dbReference>
<evidence type="ECO:0000313" key="3">
    <source>
        <dbReference type="EMBL" id="QTD44596.1"/>
    </source>
</evidence>
<gene>
    <name evidence="3" type="ORF">J1M35_16100</name>
</gene>
<name>A0A975H2V5_9BURK</name>
<evidence type="ECO:0000256" key="1">
    <source>
        <dbReference type="ARBA" id="ARBA00006226"/>
    </source>
</evidence>
<reference evidence="3" key="1">
    <citation type="submission" date="2021-03" db="EMBL/GenBank/DDBJ databases">
        <title>Ottowia sp. 27C isolated from the cloaca of a Giant Asian pond turtle (Heosemys grandis).</title>
        <authorList>
            <person name="Spergser J."/>
            <person name="Busse H.-J."/>
        </authorList>
    </citation>
    <scope>NUCLEOTIDE SEQUENCE</scope>
    <source>
        <strain evidence="3">27C</strain>
    </source>
</reference>
<proteinExistence type="inferred from homology"/>
<dbReference type="Pfam" id="PF05016">
    <property type="entry name" value="ParE_toxin"/>
    <property type="match status" value="1"/>
</dbReference>
<dbReference type="AlphaFoldDB" id="A0A975H2V5"/>
<keyword evidence="4" id="KW-1185">Reference proteome</keyword>
<dbReference type="Gene3D" id="3.30.2310.20">
    <property type="entry name" value="RelE-like"/>
    <property type="match status" value="1"/>
</dbReference>
<dbReference type="KEGG" id="otd:J1M35_16100"/>
<comment type="similarity">
    <text evidence="1">Belongs to the RelE toxin family.</text>
</comment>
<dbReference type="Proteomes" id="UP000663903">
    <property type="component" value="Chromosome"/>
</dbReference>
<dbReference type="RefSeq" id="WP_208008160.1">
    <property type="nucleotide sequence ID" value="NZ_CP071796.1"/>
</dbReference>